<dbReference type="EMBL" id="OW150024">
    <property type="protein sequence ID" value="CAH2030306.1"/>
    <property type="molecule type" value="Genomic_DNA"/>
</dbReference>
<name>A0ABM9D7E0_9BACT</name>
<keyword evidence="1" id="KW-0472">Membrane</keyword>
<sequence length="111" mass="11796">MKRPLIALLLSAFVLPGLGQLYLGRKLKGALLLVAVNLLLLAALFLAMKLSAPLIGARLAGTPITPELLLAQIQPHAVWGKALLASFLGVWGFAVVDLVSAFRESGRENDI</sequence>
<organism evidence="2 3">
    <name type="scientific">Trichlorobacter ammonificans</name>
    <dbReference type="NCBI Taxonomy" id="2916410"/>
    <lineage>
        <taxon>Bacteria</taxon>
        <taxon>Pseudomonadati</taxon>
        <taxon>Thermodesulfobacteriota</taxon>
        <taxon>Desulfuromonadia</taxon>
        <taxon>Geobacterales</taxon>
        <taxon>Geobacteraceae</taxon>
        <taxon>Trichlorobacter</taxon>
    </lineage>
</organism>
<feature type="transmembrane region" description="Helical" evidence="1">
    <location>
        <begin position="82"/>
        <end position="102"/>
    </location>
</feature>
<evidence type="ECO:0008006" key="4">
    <source>
        <dbReference type="Google" id="ProtNLM"/>
    </source>
</evidence>
<proteinExistence type="predicted"/>
<evidence type="ECO:0000313" key="2">
    <source>
        <dbReference type="EMBL" id="CAH2030306.1"/>
    </source>
</evidence>
<dbReference type="Proteomes" id="UP001295463">
    <property type="component" value="Chromosome"/>
</dbReference>
<dbReference type="RefSeq" id="WP_305731251.1">
    <property type="nucleotide sequence ID" value="NZ_OW150024.1"/>
</dbReference>
<protein>
    <recommendedName>
        <fullName evidence="4">DUF5683 domain-containing protein</fullName>
    </recommendedName>
</protein>
<keyword evidence="3" id="KW-1185">Reference proteome</keyword>
<accession>A0ABM9D7E0</accession>
<keyword evidence="1" id="KW-1133">Transmembrane helix</keyword>
<keyword evidence="1" id="KW-0812">Transmembrane</keyword>
<evidence type="ECO:0000313" key="3">
    <source>
        <dbReference type="Proteomes" id="UP001295463"/>
    </source>
</evidence>
<feature type="transmembrane region" description="Helical" evidence="1">
    <location>
        <begin position="29"/>
        <end position="48"/>
    </location>
</feature>
<evidence type="ECO:0000256" key="1">
    <source>
        <dbReference type="SAM" id="Phobius"/>
    </source>
</evidence>
<gene>
    <name evidence="2" type="ORF">GEAMG1_0484</name>
</gene>
<reference evidence="2 3" key="1">
    <citation type="submission" date="2022-03" db="EMBL/GenBank/DDBJ databases">
        <authorList>
            <person name="Koch H."/>
        </authorList>
    </citation>
    <scope>NUCLEOTIDE SEQUENCE [LARGE SCALE GENOMIC DNA]</scope>
    <source>
        <strain evidence="2 3">G1</strain>
    </source>
</reference>